<feature type="domain" description="NADAR" evidence="2">
    <location>
        <begin position="411"/>
        <end position="541"/>
    </location>
</feature>
<organism evidence="3 4">
    <name type="scientific">Cerrena zonata</name>
    <dbReference type="NCBI Taxonomy" id="2478898"/>
    <lineage>
        <taxon>Eukaryota</taxon>
        <taxon>Fungi</taxon>
        <taxon>Dikarya</taxon>
        <taxon>Basidiomycota</taxon>
        <taxon>Agaricomycotina</taxon>
        <taxon>Agaricomycetes</taxon>
        <taxon>Polyporales</taxon>
        <taxon>Cerrenaceae</taxon>
        <taxon>Cerrena</taxon>
    </lineage>
</organism>
<comment type="caution">
    <text evidence="3">The sequence shown here is derived from an EMBL/GenBank/DDBJ whole genome shotgun (WGS) entry which is preliminary data.</text>
</comment>
<feature type="compositionally biased region" description="Polar residues" evidence="1">
    <location>
        <begin position="48"/>
        <end position="57"/>
    </location>
</feature>
<evidence type="ECO:0000256" key="1">
    <source>
        <dbReference type="SAM" id="MobiDB-lite"/>
    </source>
</evidence>
<proteinExistence type="predicted"/>
<dbReference type="InterPro" id="IPR012816">
    <property type="entry name" value="NADAR"/>
</dbReference>
<dbReference type="AlphaFoldDB" id="A0AAW0FQW2"/>
<feature type="region of interest" description="Disordered" evidence="1">
    <location>
        <begin position="123"/>
        <end position="212"/>
    </location>
</feature>
<protein>
    <recommendedName>
        <fullName evidence="2">NADAR domain-containing protein</fullName>
    </recommendedName>
</protein>
<evidence type="ECO:0000313" key="3">
    <source>
        <dbReference type="EMBL" id="KAK7681959.1"/>
    </source>
</evidence>
<dbReference type="Gene3D" id="1.10.357.40">
    <property type="entry name" value="YbiA-like"/>
    <property type="match status" value="1"/>
</dbReference>
<dbReference type="Proteomes" id="UP001385951">
    <property type="component" value="Unassembled WGS sequence"/>
</dbReference>
<gene>
    <name evidence="3" type="ORF">QCA50_014922</name>
</gene>
<reference evidence="3 4" key="1">
    <citation type="submission" date="2022-09" db="EMBL/GenBank/DDBJ databases">
        <authorList>
            <person name="Palmer J.M."/>
        </authorList>
    </citation>
    <scope>NUCLEOTIDE SEQUENCE [LARGE SCALE GENOMIC DNA]</scope>
    <source>
        <strain evidence="3 4">DSM 7382</strain>
    </source>
</reference>
<dbReference type="InterPro" id="IPR037238">
    <property type="entry name" value="YbiA-like_sf"/>
</dbReference>
<name>A0AAW0FQW2_9APHY</name>
<dbReference type="CDD" id="cd15457">
    <property type="entry name" value="NADAR"/>
    <property type="match status" value="1"/>
</dbReference>
<dbReference type="EMBL" id="JASBNA010000038">
    <property type="protein sequence ID" value="KAK7681959.1"/>
    <property type="molecule type" value="Genomic_DNA"/>
</dbReference>
<sequence length="549" mass="60473">MGNGPSRYPNAEPLYPQTRPGGGNGFFISRSRKRPRAASDGWIPDEGYQTQYPQTRPNVPYPQPQFFNAQQFYPAYGMPPVTVGTLPFAPVTGQPGAAPVVPPPPTVMQAPQGVIPSMAMPAPQPQAGPYGPSDSVFPPPHMMPNNNGPVIPPTMPLAPGQYGPRDSYDSDSSRSRSRTPSPEPQPRYYHRRGRSYDDHYTPRHNPLPAPPRDLFELSPYVSLLQDLKQSPEETTFRKYAPSVPRSVLITPVVAQSQHSTNQGSYSSRERKQKKGIFRSLSSRLAPKNNHHDDIHHTHSQPPAFVPAVTMTPITINAPVGERTRTPGGGMQYVYNAPLPGVPENPVIPNLGPSSRAATPVVIPNRTPSPMPVPRGATPGPGGVRMPTPVPAPPHILNIEDGGPLSGLLHYSPHPVNFNRKVYPTAYHLWEAFKFMDHRPDIAERIRTTGSGPDGLQAARRLADEMRDAMRLDWGQVAMSLAEEALYTKFVQHPTLRRVLFETGDADLSFQSRDNDFWAESGMGQGPNVLGKALVYVRERLRHDGYTLDM</sequence>
<dbReference type="Pfam" id="PF08719">
    <property type="entry name" value="NADAR"/>
    <property type="match status" value="1"/>
</dbReference>
<evidence type="ECO:0000259" key="2">
    <source>
        <dbReference type="Pfam" id="PF08719"/>
    </source>
</evidence>
<accession>A0AAW0FQW2</accession>
<feature type="compositionally biased region" description="Low complexity" evidence="1">
    <location>
        <begin position="123"/>
        <end position="133"/>
    </location>
</feature>
<keyword evidence="4" id="KW-1185">Reference proteome</keyword>
<dbReference type="SUPFAM" id="SSF143990">
    <property type="entry name" value="YbiA-like"/>
    <property type="match status" value="1"/>
</dbReference>
<feature type="region of interest" description="Disordered" evidence="1">
    <location>
        <begin position="1"/>
        <end position="63"/>
    </location>
</feature>
<evidence type="ECO:0000313" key="4">
    <source>
        <dbReference type="Proteomes" id="UP001385951"/>
    </source>
</evidence>